<organism evidence="9 10">
    <name type="scientific">Vespula vulgaris</name>
    <name type="common">Yellow jacket</name>
    <name type="synonym">Wasp</name>
    <dbReference type="NCBI Taxonomy" id="7454"/>
    <lineage>
        <taxon>Eukaryota</taxon>
        <taxon>Metazoa</taxon>
        <taxon>Ecdysozoa</taxon>
        <taxon>Arthropoda</taxon>
        <taxon>Hexapoda</taxon>
        <taxon>Insecta</taxon>
        <taxon>Pterygota</taxon>
        <taxon>Neoptera</taxon>
        <taxon>Endopterygota</taxon>
        <taxon>Hymenoptera</taxon>
        <taxon>Apocrita</taxon>
        <taxon>Aculeata</taxon>
        <taxon>Vespoidea</taxon>
        <taxon>Vespidae</taxon>
        <taxon>Vespinae</taxon>
        <taxon>Vespula</taxon>
    </lineage>
</organism>
<keyword evidence="3" id="KW-0489">Methyltransferase</keyword>
<evidence type="ECO:0000256" key="2">
    <source>
        <dbReference type="ARBA" id="ARBA00022552"/>
    </source>
</evidence>
<reference evidence="9" key="1">
    <citation type="journal article" date="2020" name="G3 (Bethesda)">
        <title>High-Quality Assemblies for Three Invasive Social Wasps from the &lt;i&gt;Vespula&lt;/i&gt; Genus.</title>
        <authorList>
            <person name="Harrop T.W.R."/>
            <person name="Guhlin J."/>
            <person name="McLaughlin G.M."/>
            <person name="Permina E."/>
            <person name="Stockwell P."/>
            <person name="Gilligan J."/>
            <person name="Le Lec M.F."/>
            <person name="Gruber M.A.M."/>
            <person name="Quinn O."/>
            <person name="Lovegrove M."/>
            <person name="Duncan E.J."/>
            <person name="Remnant E.J."/>
            <person name="Van Eeckhoven J."/>
            <person name="Graham B."/>
            <person name="Knapp R.A."/>
            <person name="Langford K.W."/>
            <person name="Kronenberg Z."/>
            <person name="Press M.O."/>
            <person name="Eacker S.M."/>
            <person name="Wilson-Rankin E.E."/>
            <person name="Purcell J."/>
            <person name="Lester P.J."/>
            <person name="Dearden P.K."/>
        </authorList>
    </citation>
    <scope>NUCLEOTIDE SEQUENCE</scope>
    <source>
        <strain evidence="9">Marl-1</strain>
    </source>
</reference>
<feature type="domain" description="Ribosomal RNA methyltransferase FtsJ" evidence="8">
    <location>
        <begin position="55"/>
        <end position="239"/>
    </location>
</feature>
<evidence type="ECO:0000256" key="1">
    <source>
        <dbReference type="ARBA" id="ARBA00009258"/>
    </source>
</evidence>
<dbReference type="PANTHER" id="PTHR10920:SF18">
    <property type="entry name" value="RRNA METHYLTRANSFERASE 2, MITOCHONDRIAL"/>
    <property type="match status" value="1"/>
</dbReference>
<comment type="similarity">
    <text evidence="1">Belongs to the class I-like SAM-binding methyltransferase superfamily. RNA methyltransferase RlmE family.</text>
</comment>
<gene>
    <name evidence="9" type="ORF">HZH66_000386</name>
</gene>
<evidence type="ECO:0000256" key="5">
    <source>
        <dbReference type="ARBA" id="ARBA00022691"/>
    </source>
</evidence>
<proteinExistence type="inferred from homology"/>
<evidence type="ECO:0000313" key="10">
    <source>
        <dbReference type="Proteomes" id="UP000614350"/>
    </source>
</evidence>
<dbReference type="Proteomes" id="UP000614350">
    <property type="component" value="Unassembled WGS sequence"/>
</dbReference>
<feature type="active site" description="Proton acceptor" evidence="7">
    <location>
        <position position="196"/>
    </location>
</feature>
<dbReference type="GO" id="GO:0005739">
    <property type="term" value="C:mitochondrion"/>
    <property type="evidence" value="ECO:0007669"/>
    <property type="project" value="TreeGrafter"/>
</dbReference>
<dbReference type="Pfam" id="PF01728">
    <property type="entry name" value="FtsJ"/>
    <property type="match status" value="1"/>
</dbReference>
<dbReference type="AlphaFoldDB" id="A0A834KS45"/>
<evidence type="ECO:0000259" key="8">
    <source>
        <dbReference type="Pfam" id="PF01728"/>
    </source>
</evidence>
<dbReference type="EMBL" id="JACSEA010000001">
    <property type="protein sequence ID" value="KAF7411490.1"/>
    <property type="molecule type" value="Genomic_DNA"/>
</dbReference>
<dbReference type="Gene3D" id="3.40.50.150">
    <property type="entry name" value="Vaccinia Virus protein VP39"/>
    <property type="match status" value="1"/>
</dbReference>
<comment type="caution">
    <text evidence="9">The sequence shown here is derived from an EMBL/GenBank/DDBJ whole genome shotgun (WGS) entry which is preliminary data.</text>
</comment>
<dbReference type="InterPro" id="IPR015507">
    <property type="entry name" value="rRNA-MeTfrase_E"/>
</dbReference>
<dbReference type="InterPro" id="IPR050082">
    <property type="entry name" value="RNA_methyltr_RlmE"/>
</dbReference>
<accession>A0A834KS45</accession>
<sequence>MRFINSIFMTRCVHTCTPLLREKPKNLKGKKHSSQLWLERQLRDPYVEMAKQENYRCRSAFKLLEINKRKQIFNFGDTVIDCGASPGSWSQVAVKLTNADGKQDGSIGKVIAIDRLPIFPIEGATVLGNMDFTKVDTHRKVYQLLNETKANVVLSDMAPNATGVQELDHENIMKLIYYAMKFALQVLCKDGLFLVKIWDGSKTIQLQNDLTKFYTSVKIYRPNATRSESSEAYVLAKGFKGLKISSPNIK</sequence>
<name>A0A834KS45_VESVU</name>
<evidence type="ECO:0000256" key="4">
    <source>
        <dbReference type="ARBA" id="ARBA00022679"/>
    </source>
</evidence>
<dbReference type="HAMAP" id="MF_01547">
    <property type="entry name" value="RNA_methyltr_E"/>
    <property type="match status" value="1"/>
</dbReference>
<dbReference type="InterPro" id="IPR002877">
    <property type="entry name" value="RNA_MeTrfase_FtsJ_dom"/>
</dbReference>
<dbReference type="SUPFAM" id="SSF53335">
    <property type="entry name" value="S-adenosyl-L-methionine-dependent methyltransferases"/>
    <property type="match status" value="1"/>
</dbReference>
<dbReference type="PANTHER" id="PTHR10920">
    <property type="entry name" value="RIBOSOMAL RNA METHYLTRANSFERASE"/>
    <property type="match status" value="1"/>
</dbReference>
<dbReference type="GO" id="GO:0008650">
    <property type="term" value="F:rRNA (uridine-2'-O-)-methyltransferase activity"/>
    <property type="evidence" value="ECO:0007669"/>
    <property type="project" value="TreeGrafter"/>
</dbReference>
<protein>
    <recommendedName>
        <fullName evidence="6">rRNA methyltransferase 2, mitochondrial</fullName>
    </recommendedName>
</protein>
<evidence type="ECO:0000256" key="6">
    <source>
        <dbReference type="ARBA" id="ARBA00041184"/>
    </source>
</evidence>
<keyword evidence="2" id="KW-0698">rRNA processing</keyword>
<evidence type="ECO:0000313" key="9">
    <source>
        <dbReference type="EMBL" id="KAF7411490.1"/>
    </source>
</evidence>
<dbReference type="InterPro" id="IPR029063">
    <property type="entry name" value="SAM-dependent_MTases_sf"/>
</dbReference>
<evidence type="ECO:0000256" key="3">
    <source>
        <dbReference type="ARBA" id="ARBA00022603"/>
    </source>
</evidence>
<evidence type="ECO:0000256" key="7">
    <source>
        <dbReference type="PIRSR" id="PIRSR005461-1"/>
    </source>
</evidence>
<keyword evidence="4" id="KW-0808">Transferase</keyword>
<dbReference type="PIRSF" id="PIRSF005461">
    <property type="entry name" value="23S_rRNA_mtase"/>
    <property type="match status" value="1"/>
</dbReference>
<keyword evidence="5 7" id="KW-0949">S-adenosyl-L-methionine</keyword>
<keyword evidence="10" id="KW-1185">Reference proteome</keyword>